<keyword evidence="2" id="KW-1185">Reference proteome</keyword>
<organism evidence="1 2">
    <name type="scientific">Pseudomonas fakonensis</name>
    <dbReference type="NCBI Taxonomy" id="2842355"/>
    <lineage>
        <taxon>Bacteria</taxon>
        <taxon>Pseudomonadati</taxon>
        <taxon>Pseudomonadota</taxon>
        <taxon>Gammaproteobacteria</taxon>
        <taxon>Pseudomonadales</taxon>
        <taxon>Pseudomonadaceae</taxon>
        <taxon>Pseudomonas</taxon>
    </lineage>
</organism>
<name>A0ABX8NBQ2_9PSED</name>
<evidence type="ECO:0008006" key="3">
    <source>
        <dbReference type="Google" id="ProtNLM"/>
    </source>
</evidence>
<dbReference type="RefSeq" id="WP_217843194.1">
    <property type="nucleotide sequence ID" value="NZ_CP077076.1"/>
</dbReference>
<proteinExistence type="predicted"/>
<dbReference type="Proteomes" id="UP001046350">
    <property type="component" value="Chromosome"/>
</dbReference>
<evidence type="ECO:0000313" key="1">
    <source>
        <dbReference type="EMBL" id="QXH53799.1"/>
    </source>
</evidence>
<protein>
    <recommendedName>
        <fullName evidence="3">Immunity protein</fullName>
    </recommendedName>
</protein>
<reference evidence="1" key="1">
    <citation type="journal article" date="2021" name="Microorganisms">
        <title>The Ever-Expanding Pseudomonas Genus: Description of 43 New Species and Partition of the Pseudomonas putida Group.</title>
        <authorList>
            <person name="Girard L."/>
            <person name="Lood C."/>
            <person name="Hofte M."/>
            <person name="Vandamme P."/>
            <person name="Rokni-Zadeh H."/>
            <person name="van Noort V."/>
            <person name="Lavigne R."/>
            <person name="De Mot R."/>
        </authorList>
    </citation>
    <scope>NUCLEOTIDE SEQUENCE</scope>
    <source>
        <strain evidence="1">COW40</strain>
    </source>
</reference>
<gene>
    <name evidence="1" type="ORF">KSS94_12040</name>
</gene>
<evidence type="ECO:0000313" key="2">
    <source>
        <dbReference type="Proteomes" id="UP001046350"/>
    </source>
</evidence>
<sequence>MSTINDIIINEKPVDVILFLTHKSGIDHPRIDRLYSLNNWPHIKDNMRLADLICSMAADGLIESNNGRFTKGPNWRTPQFMLENKYTL</sequence>
<dbReference type="EMBL" id="CP077076">
    <property type="protein sequence ID" value="QXH53799.1"/>
    <property type="molecule type" value="Genomic_DNA"/>
</dbReference>
<accession>A0ABX8NBQ2</accession>